<evidence type="ECO:0000256" key="4">
    <source>
        <dbReference type="SAM" id="MobiDB-lite"/>
    </source>
</evidence>
<dbReference type="InterPro" id="IPR002053">
    <property type="entry name" value="Glyco_hydro_25"/>
</dbReference>
<comment type="similarity">
    <text evidence="1">Belongs to the glycosyl hydrolase 25 family.</text>
</comment>
<evidence type="ECO:0000256" key="2">
    <source>
        <dbReference type="ARBA" id="ARBA00022801"/>
    </source>
</evidence>
<gene>
    <name evidence="6" type="ORF">HMPREF0645_2272</name>
</gene>
<dbReference type="EMBL" id="ACKS01000082">
    <property type="protein sequence ID" value="EFA43321.1"/>
    <property type="molecule type" value="Genomic_DNA"/>
</dbReference>
<protein>
    <submittedName>
        <fullName evidence="6">Glycosyl hydrolase family 25</fullName>
        <ecNumber evidence="6">3.2.1.17</ecNumber>
    </submittedName>
</protein>
<feature type="transmembrane region" description="Helical" evidence="5">
    <location>
        <begin position="67"/>
        <end position="90"/>
    </location>
</feature>
<comment type="caution">
    <text evidence="6">The sequence shown here is derived from an EMBL/GenBank/DDBJ whole genome shotgun (WGS) entry which is preliminary data.</text>
</comment>
<evidence type="ECO:0000256" key="5">
    <source>
        <dbReference type="SAM" id="Phobius"/>
    </source>
</evidence>
<keyword evidence="5" id="KW-0472">Membrane</keyword>
<dbReference type="RefSeq" id="WP_007174375.1">
    <property type="nucleotide sequence ID" value="NZ_GG704781.1"/>
</dbReference>
<dbReference type="Gene3D" id="3.20.20.80">
    <property type="entry name" value="Glycosidases"/>
    <property type="match status" value="1"/>
</dbReference>
<sequence length="323" mass="37481">MNSRQNTNTEDSRDELKSGPPTSPAEGHPRHRHEDAEGYRHHHRYRHSYEEHLKRKIRAKRLKRWKAVRNTALILFLILALLLIITVLIAPNLFLKFTPYGTELGGGIRSFRTDNAHLRLDYDGIDVSHHQGTIDWNRVGQDSCVRFVYIKATEGRTLVDKNYLQNMKGAREAGIPVGSYHYMTSQSSVVEQFRNFYGVVNRKHQDIIPMIDIEQEGVNRWSKQEIQDSLAKMISLIEQHYYCKPVIYAYARFYNDNLAPRFNNYHLFLARYNVHEPVVSGAGNHNIWQHSDQGIIDGIETPVDLDVFAQGTTLNDIKMPRKE</sequence>
<dbReference type="SUPFAM" id="SSF51445">
    <property type="entry name" value="(Trans)glycosidases"/>
    <property type="match status" value="1"/>
</dbReference>
<reference evidence="6 7" key="1">
    <citation type="submission" date="2009-10" db="EMBL/GenBank/DDBJ databases">
        <authorList>
            <person name="Qin X."/>
            <person name="Bachman B."/>
            <person name="Battles P."/>
            <person name="Bell A."/>
            <person name="Bess C."/>
            <person name="Bickham C."/>
            <person name="Chaboub L."/>
            <person name="Chen D."/>
            <person name="Coyle M."/>
            <person name="Deiros D.R."/>
            <person name="Dinh H."/>
            <person name="Forbes L."/>
            <person name="Fowler G."/>
            <person name="Francisco L."/>
            <person name="Fu Q."/>
            <person name="Gubbala S."/>
            <person name="Hale W."/>
            <person name="Han Y."/>
            <person name="Hemphill L."/>
            <person name="Highlander S.K."/>
            <person name="Hirani K."/>
            <person name="Hogues M."/>
            <person name="Jackson L."/>
            <person name="Jakkamsetti A."/>
            <person name="Javaid M."/>
            <person name="Jiang H."/>
            <person name="Korchina V."/>
            <person name="Kovar C."/>
            <person name="Lara F."/>
            <person name="Lee S."/>
            <person name="Mata R."/>
            <person name="Mathew T."/>
            <person name="Moen C."/>
            <person name="Morales K."/>
            <person name="Munidasa M."/>
            <person name="Nazareth L."/>
            <person name="Ngo R."/>
            <person name="Nguyen L."/>
            <person name="Okwuonu G."/>
            <person name="Ongeri F."/>
            <person name="Patil S."/>
            <person name="Petrosino J."/>
            <person name="Pham C."/>
            <person name="Pham P."/>
            <person name="Pu L.-L."/>
            <person name="Puazo M."/>
            <person name="Raj R."/>
            <person name="Reid J."/>
            <person name="Rouhana J."/>
            <person name="Saada N."/>
            <person name="Shang Y."/>
            <person name="Simmons D."/>
            <person name="Thornton R."/>
            <person name="Warren J."/>
            <person name="Weissenberger G."/>
            <person name="Zhang J."/>
            <person name="Zhang L."/>
            <person name="Zhou C."/>
            <person name="Zhu D."/>
            <person name="Muzny D."/>
            <person name="Worley K."/>
            <person name="Gibbs R."/>
        </authorList>
    </citation>
    <scope>NUCLEOTIDE SEQUENCE [LARGE SCALE GENOMIC DNA]</scope>
    <source>
        <strain evidence="6 7">DSM 17361</strain>
    </source>
</reference>
<keyword evidence="2 6" id="KW-0378">Hydrolase</keyword>
<keyword evidence="7" id="KW-1185">Reference proteome</keyword>
<name>D1PZ87_9BACT</name>
<keyword evidence="3 6" id="KW-0326">Glycosidase</keyword>
<dbReference type="AlphaFoldDB" id="D1PZ87"/>
<keyword evidence="5" id="KW-1133">Transmembrane helix</keyword>
<evidence type="ECO:0000256" key="3">
    <source>
        <dbReference type="ARBA" id="ARBA00023295"/>
    </source>
</evidence>
<dbReference type="Pfam" id="PF01183">
    <property type="entry name" value="Glyco_hydro_25"/>
    <property type="match status" value="1"/>
</dbReference>
<dbReference type="PANTHER" id="PTHR34135">
    <property type="entry name" value="LYSOZYME"/>
    <property type="match status" value="1"/>
</dbReference>
<evidence type="ECO:0000256" key="1">
    <source>
        <dbReference type="ARBA" id="ARBA00010646"/>
    </source>
</evidence>
<dbReference type="HOGENOM" id="CLU_044973_3_0_10"/>
<feature type="region of interest" description="Disordered" evidence="4">
    <location>
        <begin position="1"/>
        <end position="45"/>
    </location>
</feature>
<dbReference type="eggNOG" id="COG3757">
    <property type="taxonomic scope" value="Bacteria"/>
</dbReference>
<keyword evidence="5" id="KW-0812">Transmembrane</keyword>
<organism evidence="6 7">
    <name type="scientific">Hallella bergensis DSM 17361</name>
    <dbReference type="NCBI Taxonomy" id="585502"/>
    <lineage>
        <taxon>Bacteria</taxon>
        <taxon>Pseudomonadati</taxon>
        <taxon>Bacteroidota</taxon>
        <taxon>Bacteroidia</taxon>
        <taxon>Bacteroidales</taxon>
        <taxon>Prevotellaceae</taxon>
        <taxon>Hallella</taxon>
    </lineage>
</organism>
<dbReference type="GO" id="GO:0016998">
    <property type="term" value="P:cell wall macromolecule catabolic process"/>
    <property type="evidence" value="ECO:0007669"/>
    <property type="project" value="InterPro"/>
</dbReference>
<dbReference type="EC" id="3.2.1.17" evidence="6"/>
<dbReference type="Proteomes" id="UP000003160">
    <property type="component" value="Unassembled WGS sequence"/>
</dbReference>
<dbReference type="GO" id="GO:0009253">
    <property type="term" value="P:peptidoglycan catabolic process"/>
    <property type="evidence" value="ECO:0007669"/>
    <property type="project" value="InterPro"/>
</dbReference>
<evidence type="ECO:0000313" key="6">
    <source>
        <dbReference type="EMBL" id="EFA43321.1"/>
    </source>
</evidence>
<dbReference type="GO" id="GO:0003796">
    <property type="term" value="F:lysozyme activity"/>
    <property type="evidence" value="ECO:0007669"/>
    <property type="project" value="UniProtKB-EC"/>
</dbReference>
<dbReference type="PROSITE" id="PS51904">
    <property type="entry name" value="GLYCOSYL_HYDROL_F25_2"/>
    <property type="match status" value="1"/>
</dbReference>
<dbReference type="GO" id="GO:0016052">
    <property type="term" value="P:carbohydrate catabolic process"/>
    <property type="evidence" value="ECO:0007669"/>
    <property type="project" value="TreeGrafter"/>
</dbReference>
<accession>D1PZ87</accession>
<dbReference type="PANTHER" id="PTHR34135:SF2">
    <property type="entry name" value="LYSOZYME"/>
    <property type="match status" value="1"/>
</dbReference>
<dbReference type="InterPro" id="IPR017853">
    <property type="entry name" value="GH"/>
</dbReference>
<evidence type="ECO:0000313" key="7">
    <source>
        <dbReference type="Proteomes" id="UP000003160"/>
    </source>
</evidence>
<proteinExistence type="inferred from homology"/>
<dbReference type="OrthoDB" id="9798192at2"/>
<dbReference type="SMART" id="SM00641">
    <property type="entry name" value="Glyco_25"/>
    <property type="match status" value="1"/>
</dbReference>
<dbReference type="InterPro" id="IPR018077">
    <property type="entry name" value="Glyco_hydro_fam25_subgr"/>
</dbReference>